<evidence type="ECO:0000256" key="1">
    <source>
        <dbReference type="SAM" id="Phobius"/>
    </source>
</evidence>
<feature type="transmembrane region" description="Helical" evidence="1">
    <location>
        <begin position="194"/>
        <end position="221"/>
    </location>
</feature>
<feature type="transmembrane region" description="Helical" evidence="1">
    <location>
        <begin position="57"/>
        <end position="76"/>
    </location>
</feature>
<name>A0A413QE07_9FIRM</name>
<dbReference type="InterPro" id="IPR049458">
    <property type="entry name" value="EpsG-like"/>
</dbReference>
<feature type="transmembrane region" description="Helical" evidence="1">
    <location>
        <begin position="161"/>
        <end position="188"/>
    </location>
</feature>
<dbReference type="Pfam" id="PF14897">
    <property type="entry name" value="EpsG"/>
    <property type="match status" value="1"/>
</dbReference>
<keyword evidence="1" id="KW-0472">Membrane</keyword>
<gene>
    <name evidence="2" type="ORF">DW957_15095</name>
</gene>
<protein>
    <submittedName>
        <fullName evidence="2">EpsG family protein</fullName>
    </submittedName>
</protein>
<sequence length="389" mass="45850">MQSLFPITEYWSWGTFVLYIAVSIVVCRCCRAGAIWRQKTDDIFLKEKHRVRLVNSNIYFGIAFFILVLLGTLRTVDVGSDTQVYIGYFDNIGKFSFKLSNLFNFNQMEPGFQIYLRLIRNISSNYTFLFFVNSILISTAYIAYIKYFFDEKSDYTFLQIFIFYYVSNMSGMRAALATVFILFSYIMLAKGKNIKAIILTLFACGFHYTMVFNFYIIIMIMLFKSEELRKRKWLWTVSLLATLGIAMTSTYALRGIFAGTKYSFYTDKLEELSLLGSMFFVLFGIFAFGFYREIMLNDKYSEKIKNIYLVTIAFLVTYPVIFVTGAYRIPNYYVLPRLTIWGEMKIFYGKYVKQRQIYQLIIQIIIILYLLFRFTRSSVDGGFIYHWIL</sequence>
<feature type="transmembrane region" description="Helical" evidence="1">
    <location>
        <begin position="273"/>
        <end position="294"/>
    </location>
</feature>
<keyword evidence="1" id="KW-0812">Transmembrane</keyword>
<dbReference type="Proteomes" id="UP000284962">
    <property type="component" value="Unassembled WGS sequence"/>
</dbReference>
<accession>A0A413QE07</accession>
<evidence type="ECO:0000313" key="2">
    <source>
        <dbReference type="EMBL" id="RGZ96822.1"/>
    </source>
</evidence>
<keyword evidence="1" id="KW-1133">Transmembrane helix</keyword>
<feature type="transmembrane region" description="Helical" evidence="1">
    <location>
        <begin position="357"/>
        <end position="374"/>
    </location>
</feature>
<comment type="caution">
    <text evidence="2">The sequence shown here is derived from an EMBL/GenBank/DDBJ whole genome shotgun (WGS) entry which is preliminary data.</text>
</comment>
<evidence type="ECO:0000313" key="3">
    <source>
        <dbReference type="Proteomes" id="UP000284962"/>
    </source>
</evidence>
<feature type="transmembrane region" description="Helical" evidence="1">
    <location>
        <begin position="306"/>
        <end position="329"/>
    </location>
</feature>
<proteinExistence type="predicted"/>
<feature type="transmembrane region" description="Helical" evidence="1">
    <location>
        <begin position="16"/>
        <end position="36"/>
    </location>
</feature>
<dbReference type="EMBL" id="QSEW01000029">
    <property type="protein sequence ID" value="RGZ96822.1"/>
    <property type="molecule type" value="Genomic_DNA"/>
</dbReference>
<feature type="transmembrane region" description="Helical" evidence="1">
    <location>
        <begin position="126"/>
        <end position="149"/>
    </location>
</feature>
<organism evidence="2 3">
    <name type="scientific">Dorea formicigenerans</name>
    <dbReference type="NCBI Taxonomy" id="39486"/>
    <lineage>
        <taxon>Bacteria</taxon>
        <taxon>Bacillati</taxon>
        <taxon>Bacillota</taxon>
        <taxon>Clostridia</taxon>
        <taxon>Lachnospirales</taxon>
        <taxon>Lachnospiraceae</taxon>
        <taxon>Dorea</taxon>
    </lineage>
</organism>
<dbReference type="AlphaFoldDB" id="A0A413QE07"/>
<feature type="transmembrane region" description="Helical" evidence="1">
    <location>
        <begin position="233"/>
        <end position="253"/>
    </location>
</feature>
<reference evidence="2 3" key="1">
    <citation type="submission" date="2018-08" db="EMBL/GenBank/DDBJ databases">
        <title>A genome reference for cultivated species of the human gut microbiota.</title>
        <authorList>
            <person name="Zou Y."/>
            <person name="Xue W."/>
            <person name="Luo G."/>
        </authorList>
    </citation>
    <scope>NUCLEOTIDE SEQUENCE [LARGE SCALE GENOMIC DNA]</scope>
    <source>
        <strain evidence="2 3">AM46-16</strain>
    </source>
</reference>